<evidence type="ECO:0000313" key="1">
    <source>
        <dbReference type="EMBL" id="CNL61451.1"/>
    </source>
</evidence>
<sequence>MSMQNYPNQFRRNLQQGQTLIGCWSALANNISGSQIIRKCKSDSPYFYRAKA</sequence>
<dbReference type="Proteomes" id="UP000038647">
    <property type="component" value="Unassembled WGS sequence"/>
</dbReference>
<evidence type="ECO:0000313" key="2">
    <source>
        <dbReference type="EMBL" id="CNL75740.1"/>
    </source>
</evidence>
<name>A0A0T9UQP7_YERAL</name>
<dbReference type="EMBL" id="CQEH01000031">
    <property type="protein sequence ID" value="CNL75740.1"/>
    <property type="molecule type" value="Genomic_DNA"/>
</dbReference>
<accession>A0A0T9UQP7</accession>
<keyword evidence="3" id="KW-1185">Reference proteome</keyword>
<reference evidence="1 4" key="2">
    <citation type="submission" date="2015-03" db="EMBL/GenBank/DDBJ databases">
        <authorList>
            <person name="Murphy D."/>
        </authorList>
    </citation>
    <scope>NUCLEOTIDE SEQUENCE [LARGE SCALE GENOMIC DNA]</scope>
    <source>
        <strain evidence="1 4">IP06005</strain>
    </source>
</reference>
<proteinExistence type="predicted"/>
<dbReference type="AlphaFoldDB" id="A0A0T9UQP7"/>
<protein>
    <submittedName>
        <fullName evidence="1">Alpha-dehydro-beta-deoxy-D-glucarate aldolase</fullName>
    </submittedName>
</protein>
<dbReference type="EMBL" id="CQEJ01000024">
    <property type="protein sequence ID" value="CNL61451.1"/>
    <property type="molecule type" value="Genomic_DNA"/>
</dbReference>
<gene>
    <name evidence="1" type="ORF">ERS137965_03522</name>
    <name evidence="2" type="ORF">ERS137966_04069</name>
</gene>
<organism evidence="1 4">
    <name type="scientific">Yersinia aldovae</name>
    <dbReference type="NCBI Taxonomy" id="29483"/>
    <lineage>
        <taxon>Bacteria</taxon>
        <taxon>Pseudomonadati</taxon>
        <taxon>Pseudomonadota</taxon>
        <taxon>Gammaproteobacteria</taxon>
        <taxon>Enterobacterales</taxon>
        <taxon>Yersiniaceae</taxon>
        <taxon>Yersinia</taxon>
    </lineage>
</organism>
<dbReference type="Proteomes" id="UP000041595">
    <property type="component" value="Unassembled WGS sequence"/>
</dbReference>
<evidence type="ECO:0000313" key="4">
    <source>
        <dbReference type="Proteomes" id="UP000041595"/>
    </source>
</evidence>
<evidence type="ECO:0000313" key="3">
    <source>
        <dbReference type="Proteomes" id="UP000038647"/>
    </source>
</evidence>
<reference evidence="2 3" key="1">
    <citation type="submission" date="2015-03" db="EMBL/GenBank/DDBJ databases">
        <authorList>
            <consortium name="Pathogen Informatics"/>
            <person name="Murphy D."/>
        </authorList>
    </citation>
    <scope>NUCLEOTIDE SEQUENCE [LARGE SCALE GENOMIC DNA]</scope>
    <source>
        <strain evidence="2 3">IP08791</strain>
    </source>
</reference>